<evidence type="ECO:0000256" key="1">
    <source>
        <dbReference type="SAM" id="MobiDB-lite"/>
    </source>
</evidence>
<dbReference type="Proteomes" id="UP000218785">
    <property type="component" value="Chromosome"/>
</dbReference>
<feature type="compositionally biased region" description="Polar residues" evidence="1">
    <location>
        <begin position="289"/>
        <end position="300"/>
    </location>
</feature>
<keyword evidence="2" id="KW-1133">Transmembrane helix</keyword>
<organism evidence="3 4">
    <name type="scientific">Tolypothrix tenuis PCC 7101</name>
    <dbReference type="NCBI Taxonomy" id="231146"/>
    <lineage>
        <taxon>Bacteria</taxon>
        <taxon>Bacillati</taxon>
        <taxon>Cyanobacteriota</taxon>
        <taxon>Cyanophyceae</taxon>
        <taxon>Nostocales</taxon>
        <taxon>Tolypothrichaceae</taxon>
        <taxon>Tolypothrix</taxon>
    </lineage>
</organism>
<dbReference type="AlphaFoldDB" id="A0A1Z4MXC8"/>
<feature type="transmembrane region" description="Helical" evidence="2">
    <location>
        <begin position="82"/>
        <end position="103"/>
    </location>
</feature>
<keyword evidence="2" id="KW-0812">Transmembrane</keyword>
<dbReference type="RefSeq" id="WP_096575341.1">
    <property type="nucleotide sequence ID" value="NZ_CAWNJS010000001.1"/>
</dbReference>
<protein>
    <recommendedName>
        <fullName evidence="5">TrbI/VirB10 family protein</fullName>
    </recommendedName>
</protein>
<sequence>MTQHLISSNTSSQNLDNLKSHNYPLAVESDDWELQMAQLVGLEVESISAESEELLESSANLQPLPSQPTEEKTEQSISSNPFAKLGVVGSGTLLIVLFAGGFLSQLMSSNQSPKKKIVLQEVQPSVQPESREESLAATVETLKTKLALTEQAVAVKSAQQQLRSGRMRVVAPNSQPDTSQSGRMVVTRIPTPISTVYVPRTVTVERMVRYPNSQQPVAQSSLLPQAFISQPPTQPLVPPSVNVTPIPTPNPLQDWEKMAKLGSYGQIAAANKSHQNVRTVEENHHQEEQQTSNNQPEKTPNQPPSIAGQGLQKNPKSLAIGSHAKAVLATAIFGETTKSKDSDDDNIFVVRLKEPLKAADGAIAIPANTELLTEINSISEQGLIQLNVVKIIQKNQGQITERSLSENALVIRAPQGKPLIANRFPNRGSSIASMDLGLFVLGGLGKAAELANRTESQVVTTTAGGTIVSNSNPQRNILAGVLEGGINTVVPQIVQRNQQAISQMSQRTNVWFLPAGTAIEIYVNQAIQF</sequence>
<evidence type="ECO:0000313" key="3">
    <source>
        <dbReference type="EMBL" id="BAY98147.1"/>
    </source>
</evidence>
<dbReference type="KEGG" id="ttq:NIES37_20950"/>
<dbReference type="InterPro" id="IPR005498">
    <property type="entry name" value="T4SS_VirB10/TraB/TrbI"/>
</dbReference>
<feature type="compositionally biased region" description="Basic and acidic residues" evidence="1">
    <location>
        <begin position="279"/>
        <end position="288"/>
    </location>
</feature>
<name>A0A1Z4MXC8_9CYAN</name>
<evidence type="ECO:0000313" key="4">
    <source>
        <dbReference type="Proteomes" id="UP000218785"/>
    </source>
</evidence>
<proteinExistence type="predicted"/>
<feature type="region of interest" description="Disordered" evidence="1">
    <location>
        <begin position="272"/>
        <end position="313"/>
    </location>
</feature>
<accession>A0A1Z4MXC8</accession>
<evidence type="ECO:0000256" key="2">
    <source>
        <dbReference type="SAM" id="Phobius"/>
    </source>
</evidence>
<keyword evidence="4" id="KW-1185">Reference proteome</keyword>
<gene>
    <name evidence="3" type="ORF">NIES37_20950</name>
</gene>
<evidence type="ECO:0008006" key="5">
    <source>
        <dbReference type="Google" id="ProtNLM"/>
    </source>
</evidence>
<dbReference type="EMBL" id="AP018248">
    <property type="protein sequence ID" value="BAY98147.1"/>
    <property type="molecule type" value="Genomic_DNA"/>
</dbReference>
<keyword evidence="2" id="KW-0472">Membrane</keyword>
<dbReference type="Pfam" id="PF03743">
    <property type="entry name" value="TrbI"/>
    <property type="match status" value="1"/>
</dbReference>
<feature type="compositionally biased region" description="Polar residues" evidence="1">
    <location>
        <begin position="59"/>
        <end position="68"/>
    </location>
</feature>
<reference evidence="3 4" key="1">
    <citation type="submission" date="2017-06" db="EMBL/GenBank/DDBJ databases">
        <title>Genome sequencing of cyanobaciteial culture collection at National Institute for Environmental Studies (NIES).</title>
        <authorList>
            <person name="Hirose Y."/>
            <person name="Shimura Y."/>
            <person name="Fujisawa T."/>
            <person name="Nakamura Y."/>
            <person name="Kawachi M."/>
        </authorList>
    </citation>
    <scope>NUCLEOTIDE SEQUENCE [LARGE SCALE GENOMIC DNA]</scope>
    <source>
        <strain evidence="3 4">NIES-37</strain>
    </source>
</reference>
<feature type="region of interest" description="Disordered" evidence="1">
    <location>
        <begin position="54"/>
        <end position="75"/>
    </location>
</feature>